<evidence type="ECO:0000313" key="3">
    <source>
        <dbReference type="Proteomes" id="UP000265703"/>
    </source>
</evidence>
<accession>A0A397SCR8</accession>
<dbReference type="Proteomes" id="UP000265703">
    <property type="component" value="Unassembled WGS sequence"/>
</dbReference>
<sequence length="485" mass="54485">MKIYLSLIILITLLLIFANNVLSNHSLCWDVPDPMNLFHQIQKPCPMVKSSDINSKRAPVNGSDMFIISFSCSVENENPELCQKVKSAFDMAGQIITSEIKLTTPLVVNATFIDFCKTIGICRSGTRLTLGGAGPARLSLEQDQRIYPQPLLKQLVNENHTEFSQFDINAQFNSEEDYWFEGDGPIKPNQSDFLFVILHELIHGLGFASGWGDYSEILGIQNIITPMPLFLTETDTGQVIFAGFRELIFDKFMVILPDGTRVSDINAELNKFSGVGTRYASMNDFLSYFISTFPSSPQYSIAQRMMNISTTPKSLGILSLNKTDVKDAFILETSLIPFLPKSSISHCDYATYTKSSDFLMRYLQDPGVSLKKSIRLGGNYAGGPIGPKLAETLTLMGYQNQSLPNPFKQLPDEKEIESNQSTASYKLILSIVIFFLFNQHKERSNYYETNSKSDLNTLFFSAFPMHLENHAVSSIYQSIKYEALF</sequence>
<evidence type="ECO:0008006" key="4">
    <source>
        <dbReference type="Google" id="ProtNLM"/>
    </source>
</evidence>
<proteinExistence type="predicted"/>
<organism evidence="2 3">
    <name type="scientific">Glomus cerebriforme</name>
    <dbReference type="NCBI Taxonomy" id="658196"/>
    <lineage>
        <taxon>Eukaryota</taxon>
        <taxon>Fungi</taxon>
        <taxon>Fungi incertae sedis</taxon>
        <taxon>Mucoromycota</taxon>
        <taxon>Glomeromycotina</taxon>
        <taxon>Glomeromycetes</taxon>
        <taxon>Glomerales</taxon>
        <taxon>Glomeraceae</taxon>
        <taxon>Glomus</taxon>
    </lineage>
</organism>
<dbReference type="OrthoDB" id="73465at2759"/>
<protein>
    <recommendedName>
        <fullName evidence="4">Sequence orphan</fullName>
    </recommendedName>
</protein>
<comment type="caution">
    <text evidence="2">The sequence shown here is derived from an EMBL/GenBank/DDBJ whole genome shotgun (WGS) entry which is preliminary data.</text>
</comment>
<feature type="chain" id="PRO_5017462344" description="Sequence orphan" evidence="1">
    <location>
        <begin position="24"/>
        <end position="485"/>
    </location>
</feature>
<evidence type="ECO:0000256" key="1">
    <source>
        <dbReference type="SAM" id="SignalP"/>
    </source>
</evidence>
<feature type="signal peptide" evidence="1">
    <location>
        <begin position="1"/>
        <end position="23"/>
    </location>
</feature>
<keyword evidence="1" id="KW-0732">Signal</keyword>
<reference evidence="2 3" key="1">
    <citation type="submission" date="2018-06" db="EMBL/GenBank/DDBJ databases">
        <title>Comparative genomics reveals the genomic features of Rhizophagus irregularis, R. cerebriforme, R. diaphanum and Gigaspora rosea, and their symbiotic lifestyle signature.</title>
        <authorList>
            <person name="Morin E."/>
            <person name="San Clemente H."/>
            <person name="Chen E.C.H."/>
            <person name="De La Providencia I."/>
            <person name="Hainaut M."/>
            <person name="Kuo A."/>
            <person name="Kohler A."/>
            <person name="Murat C."/>
            <person name="Tang N."/>
            <person name="Roy S."/>
            <person name="Loubradou J."/>
            <person name="Henrissat B."/>
            <person name="Grigoriev I.V."/>
            <person name="Corradi N."/>
            <person name="Roux C."/>
            <person name="Martin F.M."/>
        </authorList>
    </citation>
    <scope>NUCLEOTIDE SEQUENCE [LARGE SCALE GENOMIC DNA]</scope>
    <source>
        <strain evidence="2 3">DAOM 227022</strain>
    </source>
</reference>
<keyword evidence="3" id="KW-1185">Reference proteome</keyword>
<name>A0A397SCR8_9GLOM</name>
<dbReference type="AlphaFoldDB" id="A0A397SCR8"/>
<evidence type="ECO:0000313" key="2">
    <source>
        <dbReference type="EMBL" id="RIA82639.1"/>
    </source>
</evidence>
<dbReference type="EMBL" id="QKYT01000644">
    <property type="protein sequence ID" value="RIA82639.1"/>
    <property type="molecule type" value="Genomic_DNA"/>
</dbReference>
<gene>
    <name evidence="2" type="ORF">C1645_809537</name>
</gene>